<dbReference type="PANTHER" id="PTHR30614:SF20">
    <property type="entry name" value="GLUTAMINE TRANSPORT SYSTEM PERMEASE PROTEIN GLNP"/>
    <property type="match status" value="1"/>
</dbReference>
<evidence type="ECO:0000313" key="12">
    <source>
        <dbReference type="EMBL" id="SMF51310.1"/>
    </source>
</evidence>
<dbReference type="Proteomes" id="UP000192936">
    <property type="component" value="Unassembled WGS sequence"/>
</dbReference>
<feature type="domain" description="ABC transmembrane type-1" evidence="11">
    <location>
        <begin position="17"/>
        <end position="205"/>
    </location>
</feature>
<evidence type="ECO:0000256" key="1">
    <source>
        <dbReference type="ARBA" id="ARBA00003159"/>
    </source>
</evidence>
<dbReference type="PANTHER" id="PTHR30614">
    <property type="entry name" value="MEMBRANE COMPONENT OF AMINO ACID ABC TRANSPORTER"/>
    <property type="match status" value="1"/>
</dbReference>
<evidence type="ECO:0000256" key="4">
    <source>
        <dbReference type="ARBA" id="ARBA00022448"/>
    </source>
</evidence>
<dbReference type="EMBL" id="FXAK01000005">
    <property type="protein sequence ID" value="SMF51310.1"/>
    <property type="molecule type" value="Genomic_DNA"/>
</dbReference>
<dbReference type="STRING" id="286727.SAMN02982917_2792"/>
<evidence type="ECO:0000259" key="11">
    <source>
        <dbReference type="PROSITE" id="PS50928"/>
    </source>
</evidence>
<dbReference type="InterPro" id="IPR010065">
    <property type="entry name" value="AA_ABC_transptr_permease_3TM"/>
</dbReference>
<dbReference type="AlphaFoldDB" id="A0A1X7FH24"/>
<reference evidence="12 13" key="1">
    <citation type="submission" date="2017-04" db="EMBL/GenBank/DDBJ databases">
        <authorList>
            <person name="Afonso C.L."/>
            <person name="Miller P.J."/>
            <person name="Scott M.A."/>
            <person name="Spackman E."/>
            <person name="Goraichik I."/>
            <person name="Dimitrov K.M."/>
            <person name="Suarez D.L."/>
            <person name="Swayne D.E."/>
        </authorList>
    </citation>
    <scope>NUCLEOTIDE SEQUENCE [LARGE SCALE GENOMIC DNA]</scope>
    <source>
        <strain evidence="12 13">A2P</strain>
    </source>
</reference>
<keyword evidence="5" id="KW-1003">Cell membrane</keyword>
<protein>
    <submittedName>
        <fullName evidence="12">Amino acid ABC transporter membrane protein 1, PAAT family</fullName>
    </submittedName>
</protein>
<evidence type="ECO:0000313" key="13">
    <source>
        <dbReference type="Proteomes" id="UP000192936"/>
    </source>
</evidence>
<dbReference type="Pfam" id="PF00528">
    <property type="entry name" value="BPD_transp_1"/>
    <property type="match status" value="1"/>
</dbReference>
<evidence type="ECO:0000256" key="9">
    <source>
        <dbReference type="ARBA" id="ARBA00023136"/>
    </source>
</evidence>
<dbReference type="InterPro" id="IPR000515">
    <property type="entry name" value="MetI-like"/>
</dbReference>
<gene>
    <name evidence="12" type="ORF">SAMN02982917_2792</name>
</gene>
<keyword evidence="7" id="KW-0029">Amino-acid transport</keyword>
<feature type="transmembrane region" description="Helical" evidence="10">
    <location>
        <begin position="186"/>
        <end position="208"/>
    </location>
</feature>
<dbReference type="SUPFAM" id="SSF161098">
    <property type="entry name" value="MetI-like"/>
    <property type="match status" value="1"/>
</dbReference>
<comment type="similarity">
    <text evidence="3">Belongs to the binding-protein-dependent transport system permease family. HisMQ subfamily.</text>
</comment>
<evidence type="ECO:0000256" key="3">
    <source>
        <dbReference type="ARBA" id="ARBA00010072"/>
    </source>
</evidence>
<keyword evidence="6 10" id="KW-0812">Transmembrane</keyword>
<dbReference type="Gene3D" id="1.10.3720.10">
    <property type="entry name" value="MetI-like"/>
    <property type="match status" value="1"/>
</dbReference>
<dbReference type="GO" id="GO:0006865">
    <property type="term" value="P:amino acid transport"/>
    <property type="evidence" value="ECO:0007669"/>
    <property type="project" value="UniProtKB-KW"/>
</dbReference>
<keyword evidence="4 10" id="KW-0813">Transport</keyword>
<feature type="transmembrane region" description="Helical" evidence="10">
    <location>
        <begin position="53"/>
        <end position="74"/>
    </location>
</feature>
<evidence type="ECO:0000256" key="6">
    <source>
        <dbReference type="ARBA" id="ARBA00022692"/>
    </source>
</evidence>
<dbReference type="PROSITE" id="PS50928">
    <property type="entry name" value="ABC_TM1"/>
    <property type="match status" value="1"/>
</dbReference>
<organism evidence="12 13">
    <name type="scientific">Azospirillum oryzae</name>
    <dbReference type="NCBI Taxonomy" id="286727"/>
    <lineage>
        <taxon>Bacteria</taxon>
        <taxon>Pseudomonadati</taxon>
        <taxon>Pseudomonadota</taxon>
        <taxon>Alphaproteobacteria</taxon>
        <taxon>Rhodospirillales</taxon>
        <taxon>Azospirillaceae</taxon>
        <taxon>Azospirillum</taxon>
    </lineage>
</organism>
<evidence type="ECO:0000256" key="5">
    <source>
        <dbReference type="ARBA" id="ARBA00022475"/>
    </source>
</evidence>
<comment type="subcellular location">
    <subcellularLocation>
        <location evidence="2">Cell inner membrane</location>
        <topology evidence="2">Multi-pass membrane protein</topology>
    </subcellularLocation>
    <subcellularLocation>
        <location evidence="10">Cell membrane</location>
        <topology evidence="10">Multi-pass membrane protein</topology>
    </subcellularLocation>
</comment>
<keyword evidence="8 10" id="KW-1133">Transmembrane helix</keyword>
<evidence type="ECO:0000256" key="7">
    <source>
        <dbReference type="ARBA" id="ARBA00022970"/>
    </source>
</evidence>
<feature type="transmembrane region" description="Helical" evidence="10">
    <location>
        <begin position="86"/>
        <end position="105"/>
    </location>
</feature>
<evidence type="ECO:0000256" key="8">
    <source>
        <dbReference type="ARBA" id="ARBA00022989"/>
    </source>
</evidence>
<comment type="function">
    <text evidence="1">Part of the binding-protein-dependent transport system for glutamine; probably responsible for the translocation of the substrate across the membrane.</text>
</comment>
<dbReference type="InterPro" id="IPR043429">
    <property type="entry name" value="ArtM/GltK/GlnP/TcyL/YhdX-like"/>
</dbReference>
<feature type="transmembrane region" description="Helical" evidence="10">
    <location>
        <begin position="146"/>
        <end position="166"/>
    </location>
</feature>
<dbReference type="GO" id="GO:0022857">
    <property type="term" value="F:transmembrane transporter activity"/>
    <property type="evidence" value="ECO:0007669"/>
    <property type="project" value="InterPro"/>
</dbReference>
<dbReference type="NCBIfam" id="TIGR01726">
    <property type="entry name" value="HEQRo_perm_3TM"/>
    <property type="match status" value="1"/>
</dbReference>
<dbReference type="GO" id="GO:0043190">
    <property type="term" value="C:ATP-binding cassette (ABC) transporter complex"/>
    <property type="evidence" value="ECO:0007669"/>
    <property type="project" value="InterPro"/>
</dbReference>
<keyword evidence="9 10" id="KW-0472">Membrane</keyword>
<dbReference type="OrthoDB" id="7190458at2"/>
<dbReference type="CDD" id="cd06261">
    <property type="entry name" value="TM_PBP2"/>
    <property type="match status" value="1"/>
</dbReference>
<feature type="transmembrane region" description="Helical" evidence="10">
    <location>
        <begin position="20"/>
        <end position="41"/>
    </location>
</feature>
<dbReference type="RefSeq" id="WP_085086248.1">
    <property type="nucleotide sequence ID" value="NZ_FXAK01000005.1"/>
</dbReference>
<name>A0A1X7FH24_9PROT</name>
<dbReference type="InterPro" id="IPR035906">
    <property type="entry name" value="MetI-like_sf"/>
</dbReference>
<evidence type="ECO:0000256" key="2">
    <source>
        <dbReference type="ARBA" id="ARBA00004429"/>
    </source>
</evidence>
<evidence type="ECO:0000256" key="10">
    <source>
        <dbReference type="RuleBase" id="RU363032"/>
    </source>
</evidence>
<sequence>MKFSVILDALPYLLEAAVTTIWVSLLGVLLGQVIGVVVCVARQSGGRAADMAGGVYVSFFRGVPLLIQLLLIYYMLPLIGIDVPPLVASIAALGLASGAYVSEIYRGALNAVPHGQSEAALALGFPGRSIWTRILLPQAFRISVPALVNELILLLKASSLISVVGVAELTRTSQTISASNYRPLEIYLAAGVIYLAINGALALFGTLVERRLQQA</sequence>
<accession>A0A1X7FH24</accession>
<proteinExistence type="inferred from homology"/>